<organism evidence="1 2">
    <name type="scientific">Ophiobolus disseminans</name>
    <dbReference type="NCBI Taxonomy" id="1469910"/>
    <lineage>
        <taxon>Eukaryota</taxon>
        <taxon>Fungi</taxon>
        <taxon>Dikarya</taxon>
        <taxon>Ascomycota</taxon>
        <taxon>Pezizomycotina</taxon>
        <taxon>Dothideomycetes</taxon>
        <taxon>Pleosporomycetidae</taxon>
        <taxon>Pleosporales</taxon>
        <taxon>Pleosporineae</taxon>
        <taxon>Phaeosphaeriaceae</taxon>
        <taxon>Ophiobolus</taxon>
    </lineage>
</organism>
<evidence type="ECO:0000313" key="1">
    <source>
        <dbReference type="EMBL" id="KAF2819397.1"/>
    </source>
</evidence>
<gene>
    <name evidence="1" type="ORF">CC86DRAFT_145450</name>
</gene>
<dbReference type="Proteomes" id="UP000799424">
    <property type="component" value="Unassembled WGS sequence"/>
</dbReference>
<name>A0A6A6ZGT0_9PLEO</name>
<keyword evidence="2" id="KW-1185">Reference proteome</keyword>
<proteinExistence type="predicted"/>
<dbReference type="OrthoDB" id="3794622at2759"/>
<evidence type="ECO:0000313" key="2">
    <source>
        <dbReference type="Proteomes" id="UP000799424"/>
    </source>
</evidence>
<sequence length="318" mass="36900">MGVASRNTLEAVNNCSKFDSRLLASAIKTKLPRELRDMIHYFCWEEKLRQYDYYQNERPWRASKVDDEKLSGDGRSGAGHPMPQVRASALRPYLAHHFVNPAFVGEDAAREATEAFYRMAPAYVETFDTPRLEDYFNHDNFSLGVVPREFITAITFFLDECARVHSSHQEFAWGWGQSNRKTPPFRLTEEGLSAIFDSECKRLPRVTLLTRSEKPTVAVEILHTSLFLYKQLQDRGANVTVVYRYGTKLDGERIRPIDLGAIMELPRCDWEHHFMQECDRQDPQNSWVRNHIEKDMGRREDMSVFARSIIDTTLRDGP</sequence>
<protein>
    <submittedName>
        <fullName evidence="1">Uncharacterized protein</fullName>
    </submittedName>
</protein>
<dbReference type="AlphaFoldDB" id="A0A6A6ZGT0"/>
<dbReference type="EMBL" id="MU006245">
    <property type="protein sequence ID" value="KAF2819397.1"/>
    <property type="molecule type" value="Genomic_DNA"/>
</dbReference>
<reference evidence="1" key="1">
    <citation type="journal article" date="2020" name="Stud. Mycol.">
        <title>101 Dothideomycetes genomes: a test case for predicting lifestyles and emergence of pathogens.</title>
        <authorList>
            <person name="Haridas S."/>
            <person name="Albert R."/>
            <person name="Binder M."/>
            <person name="Bloem J."/>
            <person name="Labutti K."/>
            <person name="Salamov A."/>
            <person name="Andreopoulos B."/>
            <person name="Baker S."/>
            <person name="Barry K."/>
            <person name="Bills G."/>
            <person name="Bluhm B."/>
            <person name="Cannon C."/>
            <person name="Castanera R."/>
            <person name="Culley D."/>
            <person name="Daum C."/>
            <person name="Ezra D."/>
            <person name="Gonzalez J."/>
            <person name="Henrissat B."/>
            <person name="Kuo A."/>
            <person name="Liang C."/>
            <person name="Lipzen A."/>
            <person name="Lutzoni F."/>
            <person name="Magnuson J."/>
            <person name="Mondo S."/>
            <person name="Nolan M."/>
            <person name="Ohm R."/>
            <person name="Pangilinan J."/>
            <person name="Park H.-J."/>
            <person name="Ramirez L."/>
            <person name="Alfaro M."/>
            <person name="Sun H."/>
            <person name="Tritt A."/>
            <person name="Yoshinaga Y."/>
            <person name="Zwiers L.-H."/>
            <person name="Turgeon B."/>
            <person name="Goodwin S."/>
            <person name="Spatafora J."/>
            <person name="Crous P."/>
            <person name="Grigoriev I."/>
        </authorList>
    </citation>
    <scope>NUCLEOTIDE SEQUENCE</scope>
    <source>
        <strain evidence="1">CBS 113818</strain>
    </source>
</reference>
<accession>A0A6A6ZGT0</accession>